<keyword evidence="4" id="KW-1185">Reference proteome</keyword>
<feature type="compositionally biased region" description="Polar residues" evidence="1">
    <location>
        <begin position="902"/>
        <end position="922"/>
    </location>
</feature>
<feature type="region of interest" description="Disordered" evidence="1">
    <location>
        <begin position="794"/>
        <end position="824"/>
    </location>
</feature>
<dbReference type="GeneID" id="120055158"/>
<feature type="domain" description="STIL coiled coil region" evidence="3">
    <location>
        <begin position="768"/>
        <end position="796"/>
    </location>
</feature>
<name>A0A8U1C0N8_SALNM</name>
<dbReference type="Pfam" id="PF25775">
    <property type="entry name" value="CC_STIL"/>
    <property type="match status" value="1"/>
</dbReference>
<protein>
    <submittedName>
        <fullName evidence="5">SCL-interrupting locus protein homolog</fullName>
    </submittedName>
</protein>
<feature type="compositionally biased region" description="Polar residues" evidence="1">
    <location>
        <begin position="798"/>
        <end position="823"/>
    </location>
</feature>
<gene>
    <name evidence="5" type="primary">stil</name>
</gene>
<feature type="region of interest" description="Disordered" evidence="1">
    <location>
        <begin position="690"/>
        <end position="731"/>
    </location>
</feature>
<feature type="compositionally biased region" description="Polar residues" evidence="1">
    <location>
        <begin position="931"/>
        <end position="940"/>
    </location>
</feature>
<dbReference type="InterPro" id="IPR057731">
    <property type="entry name" value="STIL_N"/>
</dbReference>
<dbReference type="KEGG" id="snh:120055158"/>
<feature type="compositionally biased region" description="Polar residues" evidence="1">
    <location>
        <begin position="964"/>
        <end position="973"/>
    </location>
</feature>
<dbReference type="GO" id="GO:0007052">
    <property type="term" value="P:mitotic spindle organization"/>
    <property type="evidence" value="ECO:0007669"/>
    <property type="project" value="TreeGrafter"/>
</dbReference>
<evidence type="ECO:0000259" key="2">
    <source>
        <dbReference type="Pfam" id="PF15253"/>
    </source>
</evidence>
<sequence>MSKCWPQSHSQFLLTEQLLSCPQKSVQVNLKGLPSHVLDNVYKPDNLKMATRSPENALAALTFPKSKVALWDPTPNGDVVSLHLSYYRNPRLLLVEKTLRLAHRHARQSNKPEFSCYLLGTIAVDSDEEGVTLTLDRFDPGRGQPGSSGKVPTALMPGDVLVPCVLETQGVSATDTMVHSAEGFHISFKMLQHCCSSRESLDLSKLLALRVHLSCFQQGDSLGFCLRWAAAAPGNTLDAVPVRPVPIIPTALARNLSSPASLIQPLHSSASRKQGFLTMDQTRKLLLLLESDPKAYTLPLVGVWLSGVTHIYNPQVWAWCLRYLFSSSLHDKVMSEGGAFLVVLYSLTHREPEFYQVQPCSGQQQDMTFQLLTSTESLTLYKNVEVSEGRTLKFELSAETQNREAEFFRELVSRVSLTSPASVAASPQDRLSISDHDSGVEDEDLSPRPSPNPHPLTQQTKQVHPSVPELSLVMDGSFLDGKTMGRPHPPLPALQHRGSASPSHQLHPWAARPPGQGPTILGGPPAIRRPLTPAMASQGKGSRRASLTPGQQPPPLWPPSSSRKSAPPQFGKTASASTSSSSSSKTGSSPNGSVHQARQFHQTPGRPSHRGASPVGNSPQPISRHSPGPPPTPALMPTHQQPPVHPKHFHSTPNPNLNQPCGCCSFQQHDHTPLYHPNHWQGASGTPGGHFCSNSDSNPPTSHQTNLHYSPACLTGGPPTTHHFPSQGPCSPRGRLETLAPACQNQCCQAQATPSLSPLDGPVNLLASDAYRILVDQDRQLKLLQAQIQKLLEAQGKRGSSSPSTEQAVIQTQTSPGQQTKRSVSIAVGTGASLFWGVPVDAPARDDEERPQPEWHRGPGAPDGSRASCNRSSGSANLTHSRHIGGSEEESGVREGRVPGSPANQSTHQRTQSAFGDCSFQSPVLGESASMYYQSQSPQRDGTKSEEPREMEDDQRFYQDLLGQVNSRLQGSVNEEVDEEEDQRTSYPRRESHSLSPRQVSHCQCQQSSPSPVPVNSRRPEPKGEEQPKGRDQVLHATLRQLQQLGVNVDLDSADPGGKTRRSSVESASTLAGINPEAVISRLTLPESTGTSMWGGSVDLSLEANAIALRYLSDQQLSRLSVGGGQQPPKALPRLSPCTLLSEKPPTEKSAMGLSSILSPNNMSFATRKYMKRYGLIEEGSGSEEELSEIGYTVQFHVQQEQEGQRVRVLKNITNELPHSDPVNPQALHADSQSQLLRDLRPKMQLLARGAKHSLEKENGANWRPSLGEMQRECPQPEGSMGNFLDLSRLRQLPKLF</sequence>
<dbReference type="GO" id="GO:0007224">
    <property type="term" value="P:smoothened signaling pathway"/>
    <property type="evidence" value="ECO:0007669"/>
    <property type="project" value="TreeGrafter"/>
</dbReference>
<dbReference type="PANTHER" id="PTHR15128">
    <property type="entry name" value="TAL1 SCL INTERRUPTING LOCUS"/>
    <property type="match status" value="1"/>
</dbReference>
<dbReference type="PANTHER" id="PTHR15128:SF0">
    <property type="entry name" value="SCL-INTERRUPTING LOCUS PROTEIN"/>
    <property type="match status" value="1"/>
</dbReference>
<feature type="compositionally biased region" description="Basic and acidic residues" evidence="1">
    <location>
        <begin position="1018"/>
        <end position="1032"/>
    </location>
</feature>
<dbReference type="GO" id="GO:0071539">
    <property type="term" value="P:protein localization to centrosome"/>
    <property type="evidence" value="ECO:0007669"/>
    <property type="project" value="TreeGrafter"/>
</dbReference>
<feature type="compositionally biased region" description="Low complexity" evidence="1">
    <location>
        <begin position="571"/>
        <end position="589"/>
    </location>
</feature>
<feature type="compositionally biased region" description="Basic and acidic residues" evidence="1">
    <location>
        <begin position="843"/>
        <end position="857"/>
    </location>
</feature>
<dbReference type="Pfam" id="PF15253">
    <property type="entry name" value="STIL_N"/>
    <property type="match status" value="1"/>
</dbReference>
<dbReference type="CTD" id="6491"/>
<organism evidence="4 5">
    <name type="scientific">Salvelinus namaycush</name>
    <name type="common">Lake trout</name>
    <name type="synonym">Salmo namaycush</name>
    <dbReference type="NCBI Taxonomy" id="8040"/>
    <lineage>
        <taxon>Eukaryota</taxon>
        <taxon>Metazoa</taxon>
        <taxon>Chordata</taxon>
        <taxon>Craniata</taxon>
        <taxon>Vertebrata</taxon>
        <taxon>Euteleostomi</taxon>
        <taxon>Actinopterygii</taxon>
        <taxon>Neopterygii</taxon>
        <taxon>Teleostei</taxon>
        <taxon>Protacanthopterygii</taxon>
        <taxon>Salmoniformes</taxon>
        <taxon>Salmonidae</taxon>
        <taxon>Salmoninae</taxon>
        <taxon>Salvelinus</taxon>
    </lineage>
</organism>
<feature type="domain" description="STIL N-terminal" evidence="2">
    <location>
        <begin position="70"/>
        <end position="416"/>
    </location>
</feature>
<feature type="region of interest" description="Disordered" evidence="1">
    <location>
        <begin position="1050"/>
        <end position="1069"/>
    </location>
</feature>
<evidence type="ECO:0000259" key="3">
    <source>
        <dbReference type="Pfam" id="PF25775"/>
    </source>
</evidence>
<dbReference type="RefSeq" id="XP_038859009.1">
    <property type="nucleotide sequence ID" value="XM_039003081.1"/>
</dbReference>
<dbReference type="InterPro" id="IPR058559">
    <property type="entry name" value="PRM_STIL"/>
</dbReference>
<dbReference type="GO" id="GO:0005815">
    <property type="term" value="C:microtubule organizing center"/>
    <property type="evidence" value="ECO:0007669"/>
    <property type="project" value="TreeGrafter"/>
</dbReference>
<feature type="region of interest" description="Disordered" evidence="1">
    <location>
        <begin position="419"/>
        <end position="652"/>
    </location>
</feature>
<feature type="region of interest" description="Disordered" evidence="1">
    <location>
        <begin position="1257"/>
        <end position="1282"/>
    </location>
</feature>
<dbReference type="GO" id="GO:0031023">
    <property type="term" value="P:microtubule organizing center organization"/>
    <property type="evidence" value="ECO:0007669"/>
    <property type="project" value="TreeGrafter"/>
</dbReference>
<dbReference type="Pfam" id="PF26399">
    <property type="entry name" value="PRM_STIL"/>
    <property type="match status" value="1"/>
</dbReference>
<accession>A0A8U1C0N8</accession>
<feature type="compositionally biased region" description="Polar residues" evidence="1">
    <location>
        <begin position="867"/>
        <end position="879"/>
    </location>
</feature>
<evidence type="ECO:0000256" key="1">
    <source>
        <dbReference type="SAM" id="MobiDB-lite"/>
    </source>
</evidence>
<feature type="region of interest" description="Disordered" evidence="1">
    <location>
        <begin position="837"/>
        <end position="1032"/>
    </location>
</feature>
<feature type="compositionally biased region" description="Polar residues" evidence="1">
    <location>
        <begin position="590"/>
        <end position="602"/>
    </location>
</feature>
<dbReference type="InterPro" id="IPR057655">
    <property type="entry name" value="STIL_CC"/>
</dbReference>
<feature type="compositionally biased region" description="Low complexity" evidence="1">
    <location>
        <begin position="998"/>
        <end position="1017"/>
    </location>
</feature>
<dbReference type="InterPro" id="IPR026123">
    <property type="entry name" value="STIL"/>
</dbReference>
<evidence type="ECO:0000313" key="4">
    <source>
        <dbReference type="Proteomes" id="UP000808372"/>
    </source>
</evidence>
<feature type="compositionally biased region" description="Polar residues" evidence="1">
    <location>
        <begin position="692"/>
        <end position="708"/>
    </location>
</feature>
<proteinExistence type="predicted"/>
<dbReference type="Proteomes" id="UP000808372">
    <property type="component" value="Chromosome 10"/>
</dbReference>
<evidence type="ECO:0000313" key="5">
    <source>
        <dbReference type="RefSeq" id="XP_038859009.1"/>
    </source>
</evidence>
<reference evidence="5" key="1">
    <citation type="submission" date="2025-08" db="UniProtKB">
        <authorList>
            <consortium name="RefSeq"/>
        </authorList>
    </citation>
    <scope>IDENTIFICATION</scope>
    <source>
        <tissue evidence="5">White muscle</tissue>
    </source>
</reference>